<feature type="transmembrane region" description="Helical" evidence="1">
    <location>
        <begin position="65"/>
        <end position="84"/>
    </location>
</feature>
<dbReference type="Proteomes" id="UP000499080">
    <property type="component" value="Unassembled WGS sequence"/>
</dbReference>
<feature type="transmembrane region" description="Helical" evidence="1">
    <location>
        <begin position="227"/>
        <end position="249"/>
    </location>
</feature>
<feature type="transmembrane region" description="Helical" evidence="1">
    <location>
        <begin position="269"/>
        <end position="288"/>
    </location>
</feature>
<evidence type="ECO:0000313" key="3">
    <source>
        <dbReference type="Proteomes" id="UP000499080"/>
    </source>
</evidence>
<keyword evidence="3" id="KW-1185">Reference proteome</keyword>
<comment type="caution">
    <text evidence="2">The sequence shown here is derived from an EMBL/GenBank/DDBJ whole genome shotgun (WGS) entry which is preliminary data.</text>
</comment>
<keyword evidence="1" id="KW-0472">Membrane</keyword>
<evidence type="ECO:0000313" key="2">
    <source>
        <dbReference type="EMBL" id="GBL73092.1"/>
    </source>
</evidence>
<feature type="transmembrane region" description="Helical" evidence="1">
    <location>
        <begin position="115"/>
        <end position="137"/>
    </location>
</feature>
<feature type="transmembrane region" description="Helical" evidence="1">
    <location>
        <begin position="345"/>
        <end position="365"/>
    </location>
</feature>
<feature type="transmembrane region" description="Helical" evidence="1">
    <location>
        <begin position="33"/>
        <end position="59"/>
    </location>
</feature>
<organism evidence="2 3">
    <name type="scientific">Araneus ventricosus</name>
    <name type="common">Orbweaver spider</name>
    <name type="synonym">Epeira ventricosa</name>
    <dbReference type="NCBI Taxonomy" id="182803"/>
    <lineage>
        <taxon>Eukaryota</taxon>
        <taxon>Metazoa</taxon>
        <taxon>Ecdysozoa</taxon>
        <taxon>Arthropoda</taxon>
        <taxon>Chelicerata</taxon>
        <taxon>Arachnida</taxon>
        <taxon>Araneae</taxon>
        <taxon>Araneomorphae</taxon>
        <taxon>Entelegynae</taxon>
        <taxon>Araneoidea</taxon>
        <taxon>Araneidae</taxon>
        <taxon>Araneus</taxon>
    </lineage>
</organism>
<sequence length="399" mass="45791">MSIVMPSNTNLDIPFLILHGLDTTNLCRKHLTWFFFLGAIEIHVFSFYLASVFVFYGIQDEDFKVAFMFTFIDILSISLWYSVLKQKKNIIYLIGMLKDQEVALRKSPKKKWRRTINWFVIINCVSPLLLSIFHVYVTFDSSLDCFIYEYTDLDEKLRLILLITGVYAYYVIFMKYPLLNVLSVCVLIHRSGLLLHEYDAKLKLINSSVNTSLIFRGYFKALKVIRLLRNVLQVHLFISLVIGFLSTYVAIEYGLNQHDNYSAGYTVEAIPNVLTGVFILCSVTICSSKIPEYMSAIRETADSLIDQNIFNKCLERNTCLFLKKIAKKNVIYLSALELVNLKRQFLLSAFGALFTYGVLVSTLHAPKVALIADMINDQPLGSVIVVLCELFNPFRTDAR</sequence>
<dbReference type="EMBL" id="BGPR01000002">
    <property type="protein sequence ID" value="GBL73092.1"/>
    <property type="molecule type" value="Genomic_DNA"/>
</dbReference>
<keyword evidence="1" id="KW-1133">Transmembrane helix</keyword>
<protein>
    <recommendedName>
        <fullName evidence="4">Gustatory receptor</fullName>
    </recommendedName>
</protein>
<accession>A0A4Y2A026</accession>
<feature type="transmembrane region" description="Helical" evidence="1">
    <location>
        <begin position="157"/>
        <end position="173"/>
    </location>
</feature>
<keyword evidence="1" id="KW-0812">Transmembrane</keyword>
<reference evidence="2 3" key="1">
    <citation type="journal article" date="2019" name="Sci. Rep.">
        <title>Orb-weaving spider Araneus ventricosus genome elucidates the spidroin gene catalogue.</title>
        <authorList>
            <person name="Kono N."/>
            <person name="Nakamura H."/>
            <person name="Ohtoshi R."/>
            <person name="Moran D.A.P."/>
            <person name="Shinohara A."/>
            <person name="Yoshida Y."/>
            <person name="Fujiwara M."/>
            <person name="Mori M."/>
            <person name="Tomita M."/>
            <person name="Arakawa K."/>
        </authorList>
    </citation>
    <scope>NUCLEOTIDE SEQUENCE [LARGE SCALE GENOMIC DNA]</scope>
</reference>
<proteinExistence type="predicted"/>
<evidence type="ECO:0000256" key="1">
    <source>
        <dbReference type="SAM" id="Phobius"/>
    </source>
</evidence>
<dbReference type="AlphaFoldDB" id="A0A4Y2A026"/>
<evidence type="ECO:0008006" key="4">
    <source>
        <dbReference type="Google" id="ProtNLM"/>
    </source>
</evidence>
<name>A0A4Y2A026_ARAVE</name>
<gene>
    <name evidence="2" type="ORF">AVEN_128245_1</name>
</gene>